<sequence>EDDTEWITVKGAHIPIKKGENKDEVVKSFLAKQGGGEKKKTDKPSGSLSNQSEGELIKSIKAGSKDFKDWYRSEKNEKEYAEIERRNKEVPKPKRPEGAGGTIFQDDPNAISKYETKIKYLEDVGDYWKKITKFPARDYHTRPTQLGDAKYYEMSNNSANLNTTRKQLAKVKTRKESGATLERKVTYKGGKPRFYYKENPKEGTSETINFDGIFDNVLNALRKETK</sequence>
<reference evidence="2" key="1">
    <citation type="journal article" date="2015" name="Nature">
        <title>Complex archaea that bridge the gap between prokaryotes and eukaryotes.</title>
        <authorList>
            <person name="Spang A."/>
            <person name="Saw J.H."/>
            <person name="Jorgensen S.L."/>
            <person name="Zaremba-Niedzwiedzka K."/>
            <person name="Martijn J."/>
            <person name="Lind A.E."/>
            <person name="van Eijk R."/>
            <person name="Schleper C."/>
            <person name="Guy L."/>
            <person name="Ettema T.J."/>
        </authorList>
    </citation>
    <scope>NUCLEOTIDE SEQUENCE</scope>
</reference>
<protein>
    <submittedName>
        <fullName evidence="2">Uncharacterized protein</fullName>
    </submittedName>
</protein>
<dbReference type="AlphaFoldDB" id="A0A0F9Q0Y8"/>
<proteinExistence type="predicted"/>
<feature type="non-terminal residue" evidence="2">
    <location>
        <position position="1"/>
    </location>
</feature>
<accession>A0A0F9Q0Y8</accession>
<evidence type="ECO:0000256" key="1">
    <source>
        <dbReference type="SAM" id="MobiDB-lite"/>
    </source>
</evidence>
<organism evidence="2">
    <name type="scientific">marine sediment metagenome</name>
    <dbReference type="NCBI Taxonomy" id="412755"/>
    <lineage>
        <taxon>unclassified sequences</taxon>
        <taxon>metagenomes</taxon>
        <taxon>ecological metagenomes</taxon>
    </lineage>
</organism>
<feature type="region of interest" description="Disordered" evidence="1">
    <location>
        <begin position="82"/>
        <end position="107"/>
    </location>
</feature>
<feature type="region of interest" description="Disordered" evidence="1">
    <location>
        <begin position="22"/>
        <end position="56"/>
    </location>
</feature>
<name>A0A0F9Q0Y8_9ZZZZ</name>
<gene>
    <name evidence="2" type="ORF">LCGC14_0762200</name>
</gene>
<evidence type="ECO:0000313" key="2">
    <source>
        <dbReference type="EMBL" id="KKN37580.1"/>
    </source>
</evidence>
<dbReference type="EMBL" id="LAZR01001885">
    <property type="protein sequence ID" value="KKN37580.1"/>
    <property type="molecule type" value="Genomic_DNA"/>
</dbReference>
<comment type="caution">
    <text evidence="2">The sequence shown here is derived from an EMBL/GenBank/DDBJ whole genome shotgun (WGS) entry which is preliminary data.</text>
</comment>
<feature type="compositionally biased region" description="Basic and acidic residues" evidence="1">
    <location>
        <begin position="82"/>
        <end position="97"/>
    </location>
</feature>
<feature type="compositionally biased region" description="Polar residues" evidence="1">
    <location>
        <begin position="44"/>
        <end position="53"/>
    </location>
</feature>